<feature type="compositionally biased region" description="Polar residues" evidence="1">
    <location>
        <begin position="101"/>
        <end position="115"/>
    </location>
</feature>
<dbReference type="EMBL" id="UZAK01037374">
    <property type="protein sequence ID" value="VDP58593.1"/>
    <property type="molecule type" value="Genomic_DNA"/>
</dbReference>
<reference evidence="4" key="1">
    <citation type="submission" date="2016-06" db="UniProtKB">
        <authorList>
            <consortium name="WormBaseParasite"/>
        </authorList>
    </citation>
    <scope>IDENTIFICATION</scope>
</reference>
<reference evidence="2 3" key="2">
    <citation type="submission" date="2018-11" db="EMBL/GenBank/DDBJ databases">
        <authorList>
            <consortium name="Pathogen Informatics"/>
        </authorList>
    </citation>
    <scope>NUCLEOTIDE SEQUENCE [LARGE SCALE GENOMIC DNA]</scope>
    <source>
        <strain evidence="2">Dakar</strain>
        <strain evidence="3">Dakar, Senegal</strain>
    </source>
</reference>
<evidence type="ECO:0000313" key="4">
    <source>
        <dbReference type="WBParaSite" id="SCUD_0001516801-mRNA-1"/>
    </source>
</evidence>
<sequence>MVEPTGTYVPDNIDWLGHDDRQARPPRQDTQSRNSSSLSITTLLGVQDPTALSSSLSSTSSSSSGPSKFKKRLFLRGQTVSAINSQTTNEQQQQQPETPSIDQKQNRFLHTTQRQSTIEERKAHFRAQHQIKQLCEPDMKFNDLVKSADTDPQSNENVDQTTHLQMDLHNLSTDLRSSIERPLVKVNPLLCFIEYAEYRSITTDLPINVTPQTTEEIRMATKQIESGRAAGLDNIPAEALEFGGITSVDGLESRTPHQERKHHGQRNIPLMRVVQSVRHTKRSGSSLIIRETWMVHRTNKDPVVSKRMSLLRLYI</sequence>
<proteinExistence type="predicted"/>
<feature type="region of interest" description="Disordered" evidence="1">
    <location>
        <begin position="85"/>
        <end position="115"/>
    </location>
</feature>
<dbReference type="Proteomes" id="UP000279833">
    <property type="component" value="Unassembled WGS sequence"/>
</dbReference>
<feature type="compositionally biased region" description="Basic and acidic residues" evidence="1">
    <location>
        <begin position="16"/>
        <end position="27"/>
    </location>
</feature>
<feature type="compositionally biased region" description="Polar residues" evidence="1">
    <location>
        <begin position="28"/>
        <end position="38"/>
    </location>
</feature>
<dbReference type="AlphaFoldDB" id="A0A183KJF9"/>
<dbReference type="WBParaSite" id="SCUD_0001516801-mRNA-1">
    <property type="protein sequence ID" value="SCUD_0001516801-mRNA-1"/>
    <property type="gene ID" value="SCUD_0001516801"/>
</dbReference>
<feature type="region of interest" description="Disordered" evidence="1">
    <location>
        <begin position="1"/>
        <end position="38"/>
    </location>
</feature>
<name>A0A183KJF9_9TREM</name>
<accession>A0A183KJF9</accession>
<evidence type="ECO:0000256" key="1">
    <source>
        <dbReference type="SAM" id="MobiDB-lite"/>
    </source>
</evidence>
<keyword evidence="3" id="KW-1185">Reference proteome</keyword>
<evidence type="ECO:0000313" key="3">
    <source>
        <dbReference type="Proteomes" id="UP000279833"/>
    </source>
</evidence>
<protein>
    <submittedName>
        <fullName evidence="2 4">Uncharacterized protein</fullName>
    </submittedName>
</protein>
<gene>
    <name evidence="2" type="ORF">SCUD_LOCUS15164</name>
</gene>
<evidence type="ECO:0000313" key="2">
    <source>
        <dbReference type="EMBL" id="VDP58593.1"/>
    </source>
</evidence>
<feature type="compositionally biased region" description="Low complexity" evidence="1">
    <location>
        <begin position="85"/>
        <end position="100"/>
    </location>
</feature>
<organism evidence="4">
    <name type="scientific">Schistosoma curassoni</name>
    <dbReference type="NCBI Taxonomy" id="6186"/>
    <lineage>
        <taxon>Eukaryota</taxon>
        <taxon>Metazoa</taxon>
        <taxon>Spiralia</taxon>
        <taxon>Lophotrochozoa</taxon>
        <taxon>Platyhelminthes</taxon>
        <taxon>Trematoda</taxon>
        <taxon>Digenea</taxon>
        <taxon>Strigeidida</taxon>
        <taxon>Schistosomatoidea</taxon>
        <taxon>Schistosomatidae</taxon>
        <taxon>Schistosoma</taxon>
    </lineage>
</organism>